<evidence type="ECO:0000256" key="1">
    <source>
        <dbReference type="SAM" id="MobiDB-lite"/>
    </source>
</evidence>
<evidence type="ECO:0000313" key="3">
    <source>
        <dbReference type="EMBL" id="MTT30521.1"/>
    </source>
</evidence>
<accession>A0A6N8CLA8</accession>
<keyword evidence="2" id="KW-0812">Transmembrane</keyword>
<proteinExistence type="predicted"/>
<keyword evidence="2" id="KW-1133">Transmembrane helix</keyword>
<dbReference type="EMBL" id="WNHB01000001">
    <property type="protein sequence ID" value="MTT30521.1"/>
    <property type="molecule type" value="Genomic_DNA"/>
</dbReference>
<dbReference type="Proteomes" id="UP000440978">
    <property type="component" value="Unassembled WGS sequence"/>
</dbReference>
<feature type="region of interest" description="Disordered" evidence="1">
    <location>
        <begin position="58"/>
        <end position="82"/>
    </location>
</feature>
<comment type="caution">
    <text evidence="3">The sequence shown here is derived from an EMBL/GenBank/DDBJ whole genome shotgun (WGS) entry which is preliminary data.</text>
</comment>
<keyword evidence="2" id="KW-0472">Membrane</keyword>
<protein>
    <submittedName>
        <fullName evidence="3">Uncharacterized protein</fullName>
    </submittedName>
</protein>
<feature type="transmembrane region" description="Helical" evidence="2">
    <location>
        <begin position="32"/>
        <end position="53"/>
    </location>
</feature>
<reference evidence="3 4" key="1">
    <citation type="submission" date="2019-11" db="EMBL/GenBank/DDBJ databases">
        <title>Terrilactibacillus tamarindus sp. nov. BCM23-1 isolated from bark of Tamarindus indica.</title>
        <authorList>
            <person name="Kingkaew E."/>
            <person name="Tanasupawat S."/>
        </authorList>
    </citation>
    <scope>NUCLEOTIDE SEQUENCE [LARGE SCALE GENOMIC DNA]</scope>
    <source>
        <strain evidence="3 4">BCM23-1</strain>
    </source>
</reference>
<name>A0A6N8CLA8_9BACI</name>
<keyword evidence="4" id="KW-1185">Reference proteome</keyword>
<gene>
    <name evidence="3" type="ORF">GMB86_00645</name>
</gene>
<evidence type="ECO:0000256" key="2">
    <source>
        <dbReference type="SAM" id="Phobius"/>
    </source>
</evidence>
<dbReference type="RefSeq" id="WP_155215776.1">
    <property type="nucleotide sequence ID" value="NZ_WNHB01000001.1"/>
</dbReference>
<dbReference type="OrthoDB" id="2932966at2"/>
<organism evidence="3 4">
    <name type="scientific">Terrilactibacillus tamarindi</name>
    <dbReference type="NCBI Taxonomy" id="2599694"/>
    <lineage>
        <taxon>Bacteria</taxon>
        <taxon>Bacillati</taxon>
        <taxon>Bacillota</taxon>
        <taxon>Bacilli</taxon>
        <taxon>Bacillales</taxon>
        <taxon>Bacillaceae</taxon>
        <taxon>Terrilactibacillus</taxon>
    </lineage>
</organism>
<feature type="compositionally biased region" description="Low complexity" evidence="1">
    <location>
        <begin position="72"/>
        <end position="82"/>
    </location>
</feature>
<sequence>MPKERKLASIFCLLSGASMLTGICLKNFLPVALIWGYALGIIFLCFATVYVFIDNANVPDDDQEEDKKNKTTKTNNNTNQPS</sequence>
<dbReference type="AlphaFoldDB" id="A0A6N8CLA8"/>
<evidence type="ECO:0000313" key="4">
    <source>
        <dbReference type="Proteomes" id="UP000440978"/>
    </source>
</evidence>